<dbReference type="Gene3D" id="3.40.50.2020">
    <property type="match status" value="1"/>
</dbReference>
<dbReference type="PANTHER" id="PTHR14969">
    <property type="entry name" value="SPHINGOSINE-1-PHOSPHATE PHOSPHOHYDROLASE"/>
    <property type="match status" value="1"/>
</dbReference>
<sequence>MKRAFPPMIVRFPEESRMARFDRWVSLRLMSIPWGPLDQLVFVCGHLFNSPWNSLCTTPLVMLALEASHPWDVLAWAAVALTLVPMALVLKERIGLDWCWSGNHLFLGFPGILFLLRAVDGCVFQVSCLYTASWLYTLLLVWILKCLAGRRRPALIMKEEIAKLPRDPMWSCIISFHSEGDNGYHSFPSGDAAAAGCFASAVLVGFDEVHWAALALMALAMYGRIYVFAHHLLDVLAGAAIGVSCTLAFAACANPDGYHVLLTWNVACVVLLVVIFIVGPVRAALLAAVVFTVLGCSMGRCLAMLAFHAALTLACYGLFVKTSFDQKAWVLDHLEEFFGCAAMQEDALPELLRGPLLKKRAELRRQAADRGTAFPSNVYSIYAYTPGAGTRPKPFAADWEDLSRLMALRLEDFSRQTGLELRRVDVVLGVYTGGAFLAQLVASRLGCDICHIRISRYSDDVLGHMGALRTMRQKFSGRHEELYTVSDAPDASLLEGKVVLMVDDAVGTGGTFRTAYKFCMQAGARDAKGVALDCISPGGHVWDPNLPRPVAQTLEVPCFVPWGLR</sequence>
<keyword evidence="1" id="KW-0812">Transmembrane</keyword>
<dbReference type="Pfam" id="PF00156">
    <property type="entry name" value="Pribosyltran"/>
    <property type="match status" value="1"/>
</dbReference>
<proteinExistence type="predicted"/>
<dbReference type="SMART" id="SM00014">
    <property type="entry name" value="acidPPc"/>
    <property type="match status" value="1"/>
</dbReference>
<accession>A0A7S1MCS6</accession>
<dbReference type="PANTHER" id="PTHR14969:SF13">
    <property type="entry name" value="AT30094P"/>
    <property type="match status" value="1"/>
</dbReference>
<dbReference type="CDD" id="cd06223">
    <property type="entry name" value="PRTases_typeI"/>
    <property type="match status" value="1"/>
</dbReference>
<dbReference type="InterPro" id="IPR029057">
    <property type="entry name" value="PRTase-like"/>
</dbReference>
<dbReference type="AlphaFoldDB" id="A0A7S1MCS6"/>
<protein>
    <recommendedName>
        <fullName evidence="2">Phosphatidic acid phosphatase type 2/haloperoxidase domain-containing protein</fullName>
    </recommendedName>
</protein>
<feature type="transmembrane region" description="Helical" evidence="1">
    <location>
        <begin position="260"/>
        <end position="279"/>
    </location>
</feature>
<keyword evidence="1" id="KW-0472">Membrane</keyword>
<dbReference type="InterPro" id="IPR000836">
    <property type="entry name" value="PRTase_dom"/>
</dbReference>
<dbReference type="Gene3D" id="1.20.144.10">
    <property type="entry name" value="Phosphatidic acid phosphatase type 2/haloperoxidase"/>
    <property type="match status" value="1"/>
</dbReference>
<feature type="transmembrane region" description="Helical" evidence="1">
    <location>
        <begin position="285"/>
        <end position="318"/>
    </location>
</feature>
<name>A0A7S1MCS6_ALECA</name>
<feature type="domain" description="Phosphatidic acid phosphatase type 2/haloperoxidase" evidence="2">
    <location>
        <begin position="128"/>
        <end position="250"/>
    </location>
</feature>
<dbReference type="SUPFAM" id="SSF53271">
    <property type="entry name" value="PRTase-like"/>
    <property type="match status" value="1"/>
</dbReference>
<dbReference type="GO" id="GO:0042392">
    <property type="term" value="F:sphingosine-1-phosphate phosphatase activity"/>
    <property type="evidence" value="ECO:0007669"/>
    <property type="project" value="TreeGrafter"/>
</dbReference>
<dbReference type="Pfam" id="PF01569">
    <property type="entry name" value="PAP2"/>
    <property type="match status" value="1"/>
</dbReference>
<evidence type="ECO:0000259" key="2">
    <source>
        <dbReference type="SMART" id="SM00014"/>
    </source>
</evidence>
<reference evidence="3" key="1">
    <citation type="submission" date="2021-01" db="EMBL/GenBank/DDBJ databases">
        <authorList>
            <person name="Corre E."/>
            <person name="Pelletier E."/>
            <person name="Niang G."/>
            <person name="Scheremetjew M."/>
            <person name="Finn R."/>
            <person name="Kale V."/>
            <person name="Holt S."/>
            <person name="Cochrane G."/>
            <person name="Meng A."/>
            <person name="Brown T."/>
            <person name="Cohen L."/>
        </authorList>
    </citation>
    <scope>NUCLEOTIDE SEQUENCE</scope>
    <source>
        <strain evidence="3">OF101</strain>
    </source>
</reference>
<dbReference type="SUPFAM" id="SSF48317">
    <property type="entry name" value="Acid phosphatase/Vanadium-dependent haloperoxidase"/>
    <property type="match status" value="1"/>
</dbReference>
<evidence type="ECO:0000256" key="1">
    <source>
        <dbReference type="SAM" id="Phobius"/>
    </source>
</evidence>
<keyword evidence="1" id="KW-1133">Transmembrane helix</keyword>
<dbReference type="InterPro" id="IPR036938">
    <property type="entry name" value="PAP2/HPO_sf"/>
</dbReference>
<dbReference type="InterPro" id="IPR000326">
    <property type="entry name" value="PAP2/HPO"/>
</dbReference>
<dbReference type="EMBL" id="HBGE01034063">
    <property type="protein sequence ID" value="CAD9127823.1"/>
    <property type="molecule type" value="Transcribed_RNA"/>
</dbReference>
<feature type="transmembrane region" description="Helical" evidence="1">
    <location>
        <begin position="235"/>
        <end position="253"/>
    </location>
</feature>
<evidence type="ECO:0000313" key="3">
    <source>
        <dbReference type="EMBL" id="CAD9127823.1"/>
    </source>
</evidence>
<feature type="transmembrane region" description="Helical" evidence="1">
    <location>
        <begin position="131"/>
        <end position="148"/>
    </location>
</feature>
<organism evidence="3">
    <name type="scientific">Alexandrium catenella</name>
    <name type="common">Red tide dinoflagellate</name>
    <name type="synonym">Gonyaulax catenella</name>
    <dbReference type="NCBI Taxonomy" id="2925"/>
    <lineage>
        <taxon>Eukaryota</taxon>
        <taxon>Sar</taxon>
        <taxon>Alveolata</taxon>
        <taxon>Dinophyceae</taxon>
        <taxon>Gonyaulacales</taxon>
        <taxon>Pyrocystaceae</taxon>
        <taxon>Alexandrium</taxon>
    </lineage>
</organism>
<gene>
    <name evidence="3" type="ORF">ACAT0790_LOCUS20618</name>
</gene>